<accession>A0A7G1HPV9</accession>
<name>A0A7G1HPV9_9BACT</name>
<dbReference type="AlphaFoldDB" id="A0A7G1HPV9"/>
<reference evidence="2" key="1">
    <citation type="submission" date="2020-07" db="EMBL/GenBank/DDBJ databases">
        <title>Complete genome sequencing of Coprobacter sp. strain 2CBH44.</title>
        <authorList>
            <person name="Sakamoto M."/>
            <person name="Murakami T."/>
            <person name="Mori H."/>
        </authorList>
    </citation>
    <scope>NUCLEOTIDE SEQUENCE [LARGE SCALE GENOMIC DNA]</scope>
    <source>
        <strain evidence="2">2CBH44</strain>
    </source>
</reference>
<sequence>MMSISYSAAWSWIQLFYHGTLDNQKFCLPLSSANLTTSI</sequence>
<organism evidence="1 2">
    <name type="scientific">Coprobacter secundus subsp. similis</name>
    <dbReference type="NCBI Taxonomy" id="2751153"/>
    <lineage>
        <taxon>Bacteria</taxon>
        <taxon>Pseudomonadati</taxon>
        <taxon>Bacteroidota</taxon>
        <taxon>Bacteroidia</taxon>
        <taxon>Bacteroidales</taxon>
        <taxon>Barnesiellaceae</taxon>
        <taxon>Coprobacter</taxon>
    </lineage>
</organism>
<dbReference type="Proteomes" id="UP000594042">
    <property type="component" value="Chromosome"/>
</dbReference>
<proteinExistence type="predicted"/>
<evidence type="ECO:0000313" key="2">
    <source>
        <dbReference type="Proteomes" id="UP000594042"/>
    </source>
</evidence>
<evidence type="ECO:0000313" key="1">
    <source>
        <dbReference type="EMBL" id="BCI61719.1"/>
    </source>
</evidence>
<keyword evidence="2" id="KW-1185">Reference proteome</keyword>
<protein>
    <submittedName>
        <fullName evidence="1">Uncharacterized protein</fullName>
    </submittedName>
</protein>
<dbReference type="EMBL" id="AP023322">
    <property type="protein sequence ID" value="BCI61719.1"/>
    <property type="molecule type" value="Genomic_DNA"/>
</dbReference>
<gene>
    <name evidence="1" type="ORF">Cop2CBH44_00720</name>
</gene>
<dbReference type="KEGG" id="copr:Cop2CBH44_00720"/>